<evidence type="ECO:0000259" key="1">
    <source>
        <dbReference type="Pfam" id="PF00534"/>
    </source>
</evidence>
<dbReference type="PANTHER" id="PTHR45947:SF3">
    <property type="entry name" value="SULFOQUINOVOSYL TRANSFERASE SQD2"/>
    <property type="match status" value="1"/>
</dbReference>
<protein>
    <recommendedName>
        <fullName evidence="5">Glycosyl transferase family 1 domain-containing protein</fullName>
    </recommendedName>
</protein>
<dbReference type="GO" id="GO:0016757">
    <property type="term" value="F:glycosyltransferase activity"/>
    <property type="evidence" value="ECO:0007669"/>
    <property type="project" value="InterPro"/>
</dbReference>
<reference evidence="3 4" key="1">
    <citation type="journal article" date="2016" name="Nat. Commun.">
        <title>Thousands of microbial genomes shed light on interconnected biogeochemical processes in an aquifer system.</title>
        <authorList>
            <person name="Anantharaman K."/>
            <person name="Brown C.T."/>
            <person name="Hug L.A."/>
            <person name="Sharon I."/>
            <person name="Castelle C.J."/>
            <person name="Probst A.J."/>
            <person name="Thomas B.C."/>
            <person name="Singh A."/>
            <person name="Wilkins M.J."/>
            <person name="Karaoz U."/>
            <person name="Brodie E.L."/>
            <person name="Williams K.H."/>
            <person name="Hubbard S.S."/>
            <person name="Banfield J.F."/>
        </authorList>
    </citation>
    <scope>NUCLEOTIDE SEQUENCE [LARGE SCALE GENOMIC DNA]</scope>
</reference>
<name>A0A1F8ASS6_9BACT</name>
<dbReference type="InterPro" id="IPR028098">
    <property type="entry name" value="Glyco_trans_4-like_N"/>
</dbReference>
<dbReference type="EMBL" id="MGGW01000009">
    <property type="protein sequence ID" value="OGM54803.1"/>
    <property type="molecule type" value="Genomic_DNA"/>
</dbReference>
<comment type="caution">
    <text evidence="3">The sequence shown here is derived from an EMBL/GenBank/DDBJ whole genome shotgun (WGS) entry which is preliminary data.</text>
</comment>
<dbReference type="Proteomes" id="UP000178603">
    <property type="component" value="Unassembled WGS sequence"/>
</dbReference>
<dbReference type="PANTHER" id="PTHR45947">
    <property type="entry name" value="SULFOQUINOVOSYL TRANSFERASE SQD2"/>
    <property type="match status" value="1"/>
</dbReference>
<dbReference type="InterPro" id="IPR001296">
    <property type="entry name" value="Glyco_trans_1"/>
</dbReference>
<feature type="domain" description="Glycosyl transferase family 1" evidence="1">
    <location>
        <begin position="190"/>
        <end position="350"/>
    </location>
</feature>
<dbReference type="CDD" id="cd03801">
    <property type="entry name" value="GT4_PimA-like"/>
    <property type="match status" value="1"/>
</dbReference>
<evidence type="ECO:0008006" key="5">
    <source>
        <dbReference type="Google" id="ProtNLM"/>
    </source>
</evidence>
<evidence type="ECO:0000313" key="4">
    <source>
        <dbReference type="Proteomes" id="UP000178603"/>
    </source>
</evidence>
<accession>A0A1F8ASS6</accession>
<evidence type="ECO:0000259" key="2">
    <source>
        <dbReference type="Pfam" id="PF13439"/>
    </source>
</evidence>
<sequence>MNRKTIAVVRGNRQNVISFYENFEELNVKFISASFKPFKYRSGNKNFEFINLPYYNFLKFDPAKLFNQYGNLSFAFIRNLEEYLEGVDIINISDTYYFSNLQAVNWAKKNRVPVVTVVWCTIPNHITTWFPPYSFITKKIVEATDLFILRSKTALIFTDSLNIPRSKIKVIYKGVDLQKFSSSPVSSHRSQITILFTGNLSRAKGLDDLLYVYEMIRGRYRGLRLIIAGDGEMKKEIEKKNRDKVLDYRGFVSYEKLPDLYREADIFCAPSKEAKIFGIKYWEEYFSYALMEAEASGLPIVSTGSGGIGEEVGNGNSLVAWGDLSALKIALESLILDKNKRERVGRQNRARAEKFFDEKIQAQKTEAAIIKLLL</sequence>
<feature type="domain" description="Glycosyltransferase subfamily 4-like N-terminal" evidence="2">
    <location>
        <begin position="68"/>
        <end position="178"/>
    </location>
</feature>
<dbReference type="Pfam" id="PF00534">
    <property type="entry name" value="Glycos_transf_1"/>
    <property type="match status" value="1"/>
</dbReference>
<proteinExistence type="predicted"/>
<organism evidence="3 4">
    <name type="scientific">Candidatus Woesebacteria bacterium RIFCSPHIGHO2_12_FULL_41_24</name>
    <dbReference type="NCBI Taxonomy" id="1802510"/>
    <lineage>
        <taxon>Bacteria</taxon>
        <taxon>Candidatus Woeseibacteriota</taxon>
    </lineage>
</organism>
<dbReference type="InterPro" id="IPR050194">
    <property type="entry name" value="Glycosyltransferase_grp1"/>
</dbReference>
<dbReference type="AlphaFoldDB" id="A0A1F8ASS6"/>
<dbReference type="Pfam" id="PF13439">
    <property type="entry name" value="Glyco_transf_4"/>
    <property type="match status" value="1"/>
</dbReference>
<evidence type="ECO:0000313" key="3">
    <source>
        <dbReference type="EMBL" id="OGM54803.1"/>
    </source>
</evidence>
<gene>
    <name evidence="3" type="ORF">A3E44_01440</name>
</gene>
<dbReference type="SUPFAM" id="SSF53756">
    <property type="entry name" value="UDP-Glycosyltransferase/glycogen phosphorylase"/>
    <property type="match status" value="1"/>
</dbReference>
<dbReference type="Gene3D" id="3.40.50.2000">
    <property type="entry name" value="Glycogen Phosphorylase B"/>
    <property type="match status" value="2"/>
</dbReference>